<keyword evidence="4" id="KW-0732">Signal</keyword>
<reference evidence="6 7" key="1">
    <citation type="submission" date="2019-12" db="EMBL/GenBank/DDBJ databases">
        <title>Shinella kummerowiae sp. nov., a symbiotic bacterium isolated from root nodules of the herbal legume Kummerowia stipulacea.</title>
        <authorList>
            <person name="Gao J."/>
        </authorList>
    </citation>
    <scope>NUCLEOTIDE SEQUENCE [LARGE SCALE GENOMIC DNA]</scope>
    <source>
        <strain evidence="6 7">CCBAU 25048</strain>
    </source>
</reference>
<dbReference type="Gene3D" id="3.40.50.1820">
    <property type="entry name" value="alpha/beta hydrolase"/>
    <property type="match status" value="1"/>
</dbReference>
<evidence type="ECO:0000313" key="7">
    <source>
        <dbReference type="Proteomes" id="UP000435802"/>
    </source>
</evidence>
<evidence type="ECO:0000256" key="3">
    <source>
        <dbReference type="ARBA" id="ARBA00023098"/>
    </source>
</evidence>
<dbReference type="RefSeq" id="WP_160859579.1">
    <property type="nucleotide sequence ID" value="NZ_WUMK01000004.1"/>
</dbReference>
<sequence>MIKVLYSAALLFAGFTTLAHADAVGVRDFTVPQSENGRALKTVVWYPAETNGKVEIVGENPAFLGISAIRNALPDATAHPLVVLSHGYSGSWRNLSWLAGELVTKGYVVAATDHPGTTTFDRSRTEAAKLWERPRDLSRLIDALLADKELGPRIDGKRIAAIGHSLGGWTVAALAGARVDAAQFAADCEAKTSPRACALSHELGLDSTGEARKTLEGDLRDPRIGAVVSLDLGLARSFSPESLAAVTVPMLIFGAGIDVGGLPADLESGYLAAKLPMAIREYVVVADAMHFSFLQLCKPGAVKLIEERSPGDGVACKDGGTRGRAAIHREVADRIATFLGATLP</sequence>
<protein>
    <submittedName>
        <fullName evidence="6">Alpha/beta fold hydrolase</fullName>
    </submittedName>
</protein>
<dbReference type="InterPro" id="IPR016986">
    <property type="entry name" value="UCP031982_abhydr"/>
</dbReference>
<evidence type="ECO:0000256" key="4">
    <source>
        <dbReference type="SAM" id="SignalP"/>
    </source>
</evidence>
<dbReference type="GO" id="GO:0016042">
    <property type="term" value="P:lipid catabolic process"/>
    <property type="evidence" value="ECO:0007669"/>
    <property type="project" value="UniProtKB-KW"/>
</dbReference>
<dbReference type="Pfam" id="PF12146">
    <property type="entry name" value="Hydrolase_4"/>
    <property type="match status" value="1"/>
</dbReference>
<evidence type="ECO:0000256" key="1">
    <source>
        <dbReference type="ARBA" id="ARBA00022801"/>
    </source>
</evidence>
<comment type="caution">
    <text evidence="6">The sequence shown here is derived from an EMBL/GenBank/DDBJ whole genome shotgun (WGS) entry which is preliminary data.</text>
</comment>
<dbReference type="OrthoDB" id="9814760at2"/>
<dbReference type="GO" id="GO:0003847">
    <property type="term" value="F:1-alkyl-2-acetylglycerophosphocholine esterase activity"/>
    <property type="evidence" value="ECO:0007669"/>
    <property type="project" value="TreeGrafter"/>
</dbReference>
<evidence type="ECO:0000256" key="2">
    <source>
        <dbReference type="ARBA" id="ARBA00022963"/>
    </source>
</evidence>
<keyword evidence="3" id="KW-0443">Lipid metabolism</keyword>
<dbReference type="InterPro" id="IPR022742">
    <property type="entry name" value="Hydrolase_4"/>
</dbReference>
<keyword evidence="1 6" id="KW-0378">Hydrolase</keyword>
<feature type="domain" description="Serine aminopeptidase S33" evidence="5">
    <location>
        <begin position="79"/>
        <end position="178"/>
    </location>
</feature>
<keyword evidence="7" id="KW-1185">Reference proteome</keyword>
<dbReference type="PANTHER" id="PTHR10272">
    <property type="entry name" value="PLATELET-ACTIVATING FACTOR ACETYLHYDROLASE"/>
    <property type="match status" value="1"/>
</dbReference>
<feature type="signal peptide" evidence="4">
    <location>
        <begin position="1"/>
        <end position="21"/>
    </location>
</feature>
<name>A0A6N8SAR3_9HYPH</name>
<dbReference type="AlphaFoldDB" id="A0A6N8SAR3"/>
<keyword evidence="2" id="KW-0442">Lipid degradation</keyword>
<accession>A0A6N8SAR3</accession>
<organism evidence="6 7">
    <name type="scientific">Shinella kummerowiae</name>
    <dbReference type="NCBI Taxonomy" id="417745"/>
    <lineage>
        <taxon>Bacteria</taxon>
        <taxon>Pseudomonadati</taxon>
        <taxon>Pseudomonadota</taxon>
        <taxon>Alphaproteobacteria</taxon>
        <taxon>Hyphomicrobiales</taxon>
        <taxon>Rhizobiaceae</taxon>
        <taxon>Shinella</taxon>
    </lineage>
</organism>
<evidence type="ECO:0000313" key="6">
    <source>
        <dbReference type="EMBL" id="MXN46029.1"/>
    </source>
</evidence>
<dbReference type="InterPro" id="IPR029058">
    <property type="entry name" value="AB_hydrolase_fold"/>
</dbReference>
<dbReference type="EMBL" id="WUMK01000004">
    <property type="protein sequence ID" value="MXN46029.1"/>
    <property type="molecule type" value="Genomic_DNA"/>
</dbReference>
<dbReference type="PIRSF" id="PIRSF031982">
    <property type="entry name" value="UCP031982_abhydr"/>
    <property type="match status" value="1"/>
</dbReference>
<dbReference type="SUPFAM" id="SSF53474">
    <property type="entry name" value="alpha/beta-Hydrolases"/>
    <property type="match status" value="1"/>
</dbReference>
<evidence type="ECO:0000259" key="5">
    <source>
        <dbReference type="Pfam" id="PF12146"/>
    </source>
</evidence>
<gene>
    <name evidence="6" type="ORF">GR138_12595</name>
</gene>
<dbReference type="Proteomes" id="UP000435802">
    <property type="component" value="Unassembled WGS sequence"/>
</dbReference>
<feature type="chain" id="PRO_5027073753" evidence="4">
    <location>
        <begin position="22"/>
        <end position="344"/>
    </location>
</feature>
<proteinExistence type="predicted"/>
<dbReference type="PANTHER" id="PTHR10272:SF0">
    <property type="entry name" value="PLATELET-ACTIVATING FACTOR ACETYLHYDROLASE"/>
    <property type="match status" value="1"/>
</dbReference>